<dbReference type="Proteomes" id="UP001235712">
    <property type="component" value="Unassembled WGS sequence"/>
</dbReference>
<proteinExistence type="predicted"/>
<dbReference type="InterPro" id="IPR009081">
    <property type="entry name" value="PP-bd_ACP"/>
</dbReference>
<dbReference type="PROSITE" id="PS00012">
    <property type="entry name" value="PHOSPHOPANTETHEINE"/>
    <property type="match status" value="1"/>
</dbReference>
<evidence type="ECO:0000256" key="1">
    <source>
        <dbReference type="ARBA" id="ARBA00022450"/>
    </source>
</evidence>
<evidence type="ECO:0000259" key="3">
    <source>
        <dbReference type="Pfam" id="PF00550"/>
    </source>
</evidence>
<dbReference type="RefSeq" id="WP_307245578.1">
    <property type="nucleotide sequence ID" value="NZ_JAUSQZ010000001.1"/>
</dbReference>
<comment type="caution">
    <text evidence="4">The sequence shown here is derived from an EMBL/GenBank/DDBJ whole genome shotgun (WGS) entry which is preliminary data.</text>
</comment>
<evidence type="ECO:0000256" key="2">
    <source>
        <dbReference type="ARBA" id="ARBA00022553"/>
    </source>
</evidence>
<dbReference type="InterPro" id="IPR036736">
    <property type="entry name" value="ACP-like_sf"/>
</dbReference>
<accession>A0ABT9P6U8</accession>
<evidence type="ECO:0000313" key="5">
    <source>
        <dbReference type="Proteomes" id="UP001235712"/>
    </source>
</evidence>
<keyword evidence="5" id="KW-1185">Reference proteome</keyword>
<protein>
    <submittedName>
        <fullName evidence="4">Acyl carrier protein</fullName>
    </submittedName>
</protein>
<dbReference type="EMBL" id="JAUSQZ010000001">
    <property type="protein sequence ID" value="MDP9828417.1"/>
    <property type="molecule type" value="Genomic_DNA"/>
</dbReference>
<evidence type="ECO:0000313" key="4">
    <source>
        <dbReference type="EMBL" id="MDP9828417.1"/>
    </source>
</evidence>
<dbReference type="SUPFAM" id="SSF47336">
    <property type="entry name" value="ACP-like"/>
    <property type="match status" value="1"/>
</dbReference>
<name>A0ABT9P6U8_9ACTN</name>
<feature type="domain" description="Carrier" evidence="3">
    <location>
        <begin position="14"/>
        <end position="78"/>
    </location>
</feature>
<dbReference type="Pfam" id="PF00550">
    <property type="entry name" value="PP-binding"/>
    <property type="match status" value="1"/>
</dbReference>
<gene>
    <name evidence="4" type="ORF">J2S57_004166</name>
</gene>
<keyword evidence="2" id="KW-0597">Phosphoprotein</keyword>
<keyword evidence="1" id="KW-0596">Phosphopantetheine</keyword>
<dbReference type="InterPro" id="IPR006162">
    <property type="entry name" value="Ppantetheine_attach_site"/>
</dbReference>
<dbReference type="Gene3D" id="1.10.1200.10">
    <property type="entry name" value="ACP-like"/>
    <property type="match status" value="1"/>
</dbReference>
<organism evidence="4 5">
    <name type="scientific">Kineosporia succinea</name>
    <dbReference type="NCBI Taxonomy" id="84632"/>
    <lineage>
        <taxon>Bacteria</taxon>
        <taxon>Bacillati</taxon>
        <taxon>Actinomycetota</taxon>
        <taxon>Actinomycetes</taxon>
        <taxon>Kineosporiales</taxon>
        <taxon>Kineosporiaceae</taxon>
        <taxon>Kineosporia</taxon>
    </lineage>
</organism>
<sequence length="88" mass="9587">MTLTLPALFADLEQLSDQLDLDLGTVTPQAGVRLEDDLGMDSLSMMDLLVFLERKYRVAVPNDRLGDVVTAGDVVDLVNQFVPAGVPR</sequence>
<reference evidence="4 5" key="1">
    <citation type="submission" date="2023-07" db="EMBL/GenBank/DDBJ databases">
        <title>Sequencing the genomes of 1000 actinobacteria strains.</title>
        <authorList>
            <person name="Klenk H.-P."/>
        </authorList>
    </citation>
    <scope>NUCLEOTIDE SEQUENCE [LARGE SCALE GENOMIC DNA]</scope>
    <source>
        <strain evidence="4 5">DSM 44388</strain>
    </source>
</reference>